<feature type="region of interest" description="Disordered" evidence="1">
    <location>
        <begin position="94"/>
        <end position="117"/>
    </location>
</feature>
<name>A0A164QA68_9AGAM</name>
<reference evidence="2 3" key="1">
    <citation type="journal article" date="2016" name="Mol. Biol. Evol.">
        <title>Comparative Genomics of Early-Diverging Mushroom-Forming Fungi Provides Insights into the Origins of Lignocellulose Decay Capabilities.</title>
        <authorList>
            <person name="Nagy L.G."/>
            <person name="Riley R."/>
            <person name="Tritt A."/>
            <person name="Adam C."/>
            <person name="Daum C."/>
            <person name="Floudas D."/>
            <person name="Sun H."/>
            <person name="Yadav J.S."/>
            <person name="Pangilinan J."/>
            <person name="Larsson K.H."/>
            <person name="Matsuura K."/>
            <person name="Barry K."/>
            <person name="Labutti K."/>
            <person name="Kuo R."/>
            <person name="Ohm R.A."/>
            <person name="Bhattacharya S.S."/>
            <person name="Shirouzu T."/>
            <person name="Yoshinaga Y."/>
            <person name="Martin F.M."/>
            <person name="Grigoriev I.V."/>
            <person name="Hibbett D.S."/>
        </authorList>
    </citation>
    <scope>NUCLEOTIDE SEQUENCE [LARGE SCALE GENOMIC DNA]</scope>
    <source>
        <strain evidence="2 3">HHB9708</strain>
    </source>
</reference>
<evidence type="ECO:0000313" key="2">
    <source>
        <dbReference type="EMBL" id="KZS89472.1"/>
    </source>
</evidence>
<keyword evidence="3" id="KW-1185">Reference proteome</keyword>
<organism evidence="2 3">
    <name type="scientific">Sistotremastrum niveocremeum HHB9708</name>
    <dbReference type="NCBI Taxonomy" id="1314777"/>
    <lineage>
        <taxon>Eukaryota</taxon>
        <taxon>Fungi</taxon>
        <taxon>Dikarya</taxon>
        <taxon>Basidiomycota</taxon>
        <taxon>Agaricomycotina</taxon>
        <taxon>Agaricomycetes</taxon>
        <taxon>Sistotremastrales</taxon>
        <taxon>Sistotremastraceae</taxon>
        <taxon>Sertulicium</taxon>
        <taxon>Sertulicium niveocremeum</taxon>
    </lineage>
</organism>
<dbReference type="Proteomes" id="UP000076722">
    <property type="component" value="Unassembled WGS sequence"/>
</dbReference>
<dbReference type="AlphaFoldDB" id="A0A164QA68"/>
<dbReference type="EMBL" id="KV419427">
    <property type="protein sequence ID" value="KZS89472.1"/>
    <property type="molecule type" value="Genomic_DNA"/>
</dbReference>
<evidence type="ECO:0000313" key="3">
    <source>
        <dbReference type="Proteomes" id="UP000076722"/>
    </source>
</evidence>
<protein>
    <submittedName>
        <fullName evidence="2">Uncharacterized protein</fullName>
    </submittedName>
</protein>
<sequence>MPDKLVQAENQDTDPIDPKPQARKTIPNLGSAFLSCPDGILLQNYDYQRPGNQTIKRRDERCSRRNHSVCQDKIGSSIPAVPFHTLRLGELVQAPLDDDGTPHIQEYTLHPDDEMKG</sequence>
<accession>A0A164QA68</accession>
<feature type="region of interest" description="Disordered" evidence="1">
    <location>
        <begin position="1"/>
        <end position="22"/>
    </location>
</feature>
<proteinExistence type="predicted"/>
<gene>
    <name evidence="2" type="ORF">SISNIDRAFT_225745</name>
</gene>
<evidence type="ECO:0000256" key="1">
    <source>
        <dbReference type="SAM" id="MobiDB-lite"/>
    </source>
</evidence>